<accession>A0ABR9L2T4</accession>
<evidence type="ECO:0000313" key="2">
    <source>
        <dbReference type="Proteomes" id="UP000656548"/>
    </source>
</evidence>
<name>A0ABR9L2T4_9PSEU</name>
<protein>
    <submittedName>
        <fullName evidence="1">Uncharacterized protein</fullName>
    </submittedName>
</protein>
<reference evidence="1 2" key="1">
    <citation type="submission" date="2020-10" db="EMBL/GenBank/DDBJ databases">
        <title>Sequencing the genomes of 1000 actinobacteria strains.</title>
        <authorList>
            <person name="Klenk H.-P."/>
        </authorList>
    </citation>
    <scope>NUCLEOTIDE SEQUENCE [LARGE SCALE GENOMIC DNA]</scope>
    <source>
        <strain evidence="1 2">DSM 46661</strain>
    </source>
</reference>
<dbReference type="EMBL" id="JADBEJ010000003">
    <property type="protein sequence ID" value="MBE1575074.1"/>
    <property type="molecule type" value="Genomic_DNA"/>
</dbReference>
<evidence type="ECO:0000313" key="1">
    <source>
        <dbReference type="EMBL" id="MBE1575074.1"/>
    </source>
</evidence>
<keyword evidence="2" id="KW-1185">Reference proteome</keyword>
<sequence>MEPPIEFIRDHRDALGKLRLGRFMLLPWEQVEDHDEWGRDLIKLSIEHDVEVERQTVEAKSLTVVFNGKKVPPFEAIQYGIRRLDHRRFMRRDERKLVVAGHRVTPGGLVIPPA</sequence>
<organism evidence="1 2">
    <name type="scientific">Amycolatopsis roodepoortensis</name>
    <dbReference type="NCBI Taxonomy" id="700274"/>
    <lineage>
        <taxon>Bacteria</taxon>
        <taxon>Bacillati</taxon>
        <taxon>Actinomycetota</taxon>
        <taxon>Actinomycetes</taxon>
        <taxon>Pseudonocardiales</taxon>
        <taxon>Pseudonocardiaceae</taxon>
        <taxon>Amycolatopsis</taxon>
    </lineage>
</organism>
<gene>
    <name evidence="1" type="ORF">H4W30_002121</name>
</gene>
<dbReference type="Proteomes" id="UP000656548">
    <property type="component" value="Unassembled WGS sequence"/>
</dbReference>
<proteinExistence type="predicted"/>
<comment type="caution">
    <text evidence="1">The sequence shown here is derived from an EMBL/GenBank/DDBJ whole genome shotgun (WGS) entry which is preliminary data.</text>
</comment>
<dbReference type="RefSeq" id="WP_191334936.1">
    <property type="nucleotide sequence ID" value="NZ_JADBEJ010000003.1"/>
</dbReference>